<dbReference type="Gene3D" id="3.30.70.3580">
    <property type="entry name" value="Antirestriction protein"/>
    <property type="match status" value="1"/>
</dbReference>
<dbReference type="Pfam" id="PF03230">
    <property type="entry name" value="Antirestrict"/>
    <property type="match status" value="1"/>
</dbReference>
<evidence type="ECO:0000313" key="3">
    <source>
        <dbReference type="Proteomes" id="UP000240638"/>
    </source>
</evidence>
<reference evidence="2 3" key="1">
    <citation type="submission" date="2018-03" db="EMBL/GenBank/DDBJ databases">
        <title>Whole genome analyses suggest that Burkholderia sensu lato contains two further novel genera in the rhizoxinica-symbiotica group Mycetohabitans gen. nov., and Trinickia gen. nov.: implications for the evolution of diazotrophy and nodulation in the Burkholderiaceae.</title>
        <authorList>
            <person name="Estrada De Los Santos P."/>
            <person name="Palmer M."/>
            <person name="Chavez-Ramirez B."/>
            <person name="Steenkamp E.T."/>
            <person name="Hirsch A.M."/>
            <person name="Manyaka P."/>
            <person name="Maluk M."/>
            <person name="Lafos M."/>
            <person name="Crook M."/>
            <person name="Gross E."/>
            <person name="Simon M.F."/>
            <person name="Bueno Dos Reis Junior F."/>
            <person name="Poole P.S."/>
            <person name="Venter S.N."/>
            <person name="James E.K."/>
        </authorList>
    </citation>
    <scope>NUCLEOTIDE SEQUENCE [LARGE SCALE GENOMIC DNA]</scope>
    <source>
        <strain evidence="2 3">JPY-366</strain>
    </source>
</reference>
<accession>A0A2T3XMP6</accession>
<sequence>MSVNHALTDCDNKVQATLVPMLRRMQILPRYFGRYMLVAEAIVYRSLESLCQDYSGGYWDFYELSNGGFYMAPSTTHRLRLQCDGNGFDGEMSADAAGIVACLFAFNALVWKTRDERFERLYYCLREFASDHSEACAISAAID</sequence>
<comment type="caution">
    <text evidence="2">The sequence shown here is derived from an EMBL/GenBank/DDBJ whole genome shotgun (WGS) entry which is preliminary data.</text>
</comment>
<name>A0A2T3XMP6_9BURK</name>
<dbReference type="RefSeq" id="WP_107153558.1">
    <property type="nucleotide sequence ID" value="NZ_PYUC01000016.1"/>
</dbReference>
<dbReference type="EMBL" id="PYUC01000016">
    <property type="protein sequence ID" value="PTB17774.1"/>
    <property type="molecule type" value="Genomic_DNA"/>
</dbReference>
<dbReference type="AlphaFoldDB" id="A0A2T3XMP6"/>
<protein>
    <submittedName>
        <fullName evidence="2">Antirestriction protein</fullName>
    </submittedName>
</protein>
<evidence type="ECO:0000256" key="1">
    <source>
        <dbReference type="ARBA" id="ARBA00008618"/>
    </source>
</evidence>
<dbReference type="Proteomes" id="UP000240638">
    <property type="component" value="Unassembled WGS sequence"/>
</dbReference>
<evidence type="ECO:0000313" key="2">
    <source>
        <dbReference type="EMBL" id="PTB17774.1"/>
    </source>
</evidence>
<organism evidence="2 3">
    <name type="scientific">Trinickia symbiotica</name>
    <dbReference type="NCBI Taxonomy" id="863227"/>
    <lineage>
        <taxon>Bacteria</taxon>
        <taxon>Pseudomonadati</taxon>
        <taxon>Pseudomonadota</taxon>
        <taxon>Betaproteobacteria</taxon>
        <taxon>Burkholderiales</taxon>
        <taxon>Burkholderiaceae</taxon>
        <taxon>Trinickia</taxon>
    </lineage>
</organism>
<comment type="similarity">
    <text evidence="1">Belongs to the antirestriction protein family.</text>
</comment>
<dbReference type="InterPro" id="IPR042297">
    <property type="entry name" value="Antirestriction_sf"/>
</dbReference>
<proteinExistence type="inferred from homology"/>
<gene>
    <name evidence="2" type="ORF">C9I57_26520</name>
</gene>
<dbReference type="InterPro" id="IPR004914">
    <property type="entry name" value="Antirestrict"/>
</dbReference>